<dbReference type="PANTHER" id="PTHR28180:SF2">
    <property type="entry name" value="PEROXISOMAL PROTEIN 2"/>
    <property type="match status" value="1"/>
</dbReference>
<dbReference type="InterPro" id="IPR052999">
    <property type="entry name" value="PTS1_Protein"/>
</dbReference>
<organism evidence="1 2">
    <name type="scientific">Calocera viscosa (strain TUFC12733)</name>
    <dbReference type="NCBI Taxonomy" id="1330018"/>
    <lineage>
        <taxon>Eukaryota</taxon>
        <taxon>Fungi</taxon>
        <taxon>Dikarya</taxon>
        <taxon>Basidiomycota</taxon>
        <taxon>Agaricomycotina</taxon>
        <taxon>Dacrymycetes</taxon>
        <taxon>Dacrymycetales</taxon>
        <taxon>Dacrymycetaceae</taxon>
        <taxon>Calocera</taxon>
    </lineage>
</organism>
<name>A0A167J5B3_CALVF</name>
<evidence type="ECO:0000313" key="2">
    <source>
        <dbReference type="Proteomes" id="UP000076738"/>
    </source>
</evidence>
<dbReference type="InterPro" id="IPR029032">
    <property type="entry name" value="AhpD-like"/>
</dbReference>
<accession>A0A167J5B3</accession>
<dbReference type="Gene3D" id="1.20.1290.10">
    <property type="entry name" value="AhpD-like"/>
    <property type="match status" value="1"/>
</dbReference>
<protein>
    <submittedName>
        <fullName evidence="1">Uncharacterized protein</fullName>
    </submittedName>
</protein>
<dbReference type="Proteomes" id="UP000076738">
    <property type="component" value="Unassembled WGS sequence"/>
</dbReference>
<dbReference type="AlphaFoldDB" id="A0A167J5B3"/>
<evidence type="ECO:0000313" key="1">
    <source>
        <dbReference type="EMBL" id="KZO93259.1"/>
    </source>
</evidence>
<keyword evidence="2" id="KW-1185">Reference proteome</keyword>
<sequence length="285" mass="31152">MSSKISKLPAALKAALTLRNPNSTPCPRIDVLQGVFSRTRSVARSKGAEEGWLAVSTATMLTNNCPPALACLYAFATGQEDANKVEEPVPLERRIRIAALMRETTIKGCVFVGVPKVINCLAGLTGGLDNEVKEALDTKSYRDAEQNNLPPILERGIKLFRSVYDPHTEKLLTKLGTYHPDFPGFIIRSEYGPLLQAPPDMPKEYQISRALTSAMGVACLRAASGVGPQLTSHVYGLLKAQGWEEETEEDKWLATEEGAQWIIELTDELSDVIAQGEEDKAKGRL</sequence>
<dbReference type="EMBL" id="KV417303">
    <property type="protein sequence ID" value="KZO93259.1"/>
    <property type="molecule type" value="Genomic_DNA"/>
</dbReference>
<reference evidence="1 2" key="1">
    <citation type="journal article" date="2016" name="Mol. Biol. Evol.">
        <title>Comparative Genomics of Early-Diverging Mushroom-Forming Fungi Provides Insights into the Origins of Lignocellulose Decay Capabilities.</title>
        <authorList>
            <person name="Nagy L.G."/>
            <person name="Riley R."/>
            <person name="Tritt A."/>
            <person name="Adam C."/>
            <person name="Daum C."/>
            <person name="Floudas D."/>
            <person name="Sun H."/>
            <person name="Yadav J.S."/>
            <person name="Pangilinan J."/>
            <person name="Larsson K.H."/>
            <person name="Matsuura K."/>
            <person name="Barry K."/>
            <person name="Labutti K."/>
            <person name="Kuo R."/>
            <person name="Ohm R.A."/>
            <person name="Bhattacharya S.S."/>
            <person name="Shirouzu T."/>
            <person name="Yoshinaga Y."/>
            <person name="Martin F.M."/>
            <person name="Grigoriev I.V."/>
            <person name="Hibbett D.S."/>
        </authorList>
    </citation>
    <scope>NUCLEOTIDE SEQUENCE [LARGE SCALE GENOMIC DNA]</scope>
    <source>
        <strain evidence="1 2">TUFC12733</strain>
    </source>
</reference>
<gene>
    <name evidence="1" type="ORF">CALVIDRAFT_546738</name>
</gene>
<dbReference type="SUPFAM" id="SSF69118">
    <property type="entry name" value="AhpD-like"/>
    <property type="match status" value="1"/>
</dbReference>
<proteinExistence type="predicted"/>
<dbReference type="STRING" id="1330018.A0A167J5B3"/>
<dbReference type="OrthoDB" id="5392202at2759"/>
<dbReference type="PANTHER" id="PTHR28180">
    <property type="entry name" value="CONSERVED MITOCHONDRIAL PROTEIN-RELATED"/>
    <property type="match status" value="1"/>
</dbReference>